<dbReference type="Proteomes" id="UP001302367">
    <property type="component" value="Chromosome 2"/>
</dbReference>
<evidence type="ECO:0000313" key="1">
    <source>
        <dbReference type="EMBL" id="WPA99371.1"/>
    </source>
</evidence>
<accession>A0ABZ0NIM2</accession>
<dbReference type="RefSeq" id="XP_065458569.1">
    <property type="nucleotide sequence ID" value="XM_065602497.1"/>
</dbReference>
<sequence length="287" mass="32927">MSEHAESSGDLDEYCDDWPPGCLPISETMDLCNITYSRAATVAAFQDYYDFLTKMYLDPKYLMQPPEGGWPEITPENLKDLNKTDEVVPLLRCLPYVRKRSWYLCPGAGFCVFADWASYARDVSSSPPLYPASDASQITELPFDHVPPHVIGLVESKHYKMFLDTHLGVIYFCGTAFGYPAVINDRVEQPIQPVQDEPHDYAPEEEADWRSGGGVSNCCWAIADFFEVLKHLFRELNYNPYAEAGKMVSEIFRRHGWPDSPDFSREQCMDDVEKQIKEHYPDRFFPD</sequence>
<dbReference type="GeneID" id="90644040"/>
<name>A0ABZ0NIM2_CERBT</name>
<reference evidence="1 2" key="1">
    <citation type="submission" date="2023-09" db="EMBL/GenBank/DDBJ databases">
        <title>Complete-Gapless Cercospora beticola genome.</title>
        <authorList>
            <person name="Wyatt N.A."/>
            <person name="Spanner R.E."/>
            <person name="Bolton M.D."/>
        </authorList>
    </citation>
    <scope>NUCLEOTIDE SEQUENCE [LARGE SCALE GENOMIC DNA]</scope>
    <source>
        <strain evidence="1">Cb09-40</strain>
    </source>
</reference>
<proteinExistence type="predicted"/>
<evidence type="ECO:0000313" key="2">
    <source>
        <dbReference type="Proteomes" id="UP001302367"/>
    </source>
</evidence>
<dbReference type="EMBL" id="CP134185">
    <property type="protein sequence ID" value="WPA99371.1"/>
    <property type="molecule type" value="Genomic_DNA"/>
</dbReference>
<organism evidence="1 2">
    <name type="scientific">Cercospora beticola</name>
    <name type="common">Sugarbeet leaf spot fungus</name>
    <dbReference type="NCBI Taxonomy" id="122368"/>
    <lineage>
        <taxon>Eukaryota</taxon>
        <taxon>Fungi</taxon>
        <taxon>Dikarya</taxon>
        <taxon>Ascomycota</taxon>
        <taxon>Pezizomycotina</taxon>
        <taxon>Dothideomycetes</taxon>
        <taxon>Dothideomycetidae</taxon>
        <taxon>Mycosphaerellales</taxon>
        <taxon>Mycosphaerellaceae</taxon>
        <taxon>Cercospora</taxon>
    </lineage>
</organism>
<gene>
    <name evidence="1" type="ORF">RHO25_003988</name>
</gene>
<protein>
    <submittedName>
        <fullName evidence="1">Uncharacterized protein</fullName>
    </submittedName>
</protein>
<keyword evidence="2" id="KW-1185">Reference proteome</keyword>